<dbReference type="Gene3D" id="3.30.565.10">
    <property type="entry name" value="Histidine kinase-like ATPase, C-terminal domain"/>
    <property type="match status" value="1"/>
</dbReference>
<evidence type="ECO:0000256" key="5">
    <source>
        <dbReference type="ARBA" id="ARBA00022553"/>
    </source>
</evidence>
<keyword evidence="8" id="KW-0547">Nucleotide-binding</keyword>
<evidence type="ECO:0000256" key="2">
    <source>
        <dbReference type="ARBA" id="ARBA00004651"/>
    </source>
</evidence>
<evidence type="ECO:0000256" key="3">
    <source>
        <dbReference type="ARBA" id="ARBA00012438"/>
    </source>
</evidence>
<keyword evidence="6" id="KW-0808">Transferase</keyword>
<dbReference type="Pfam" id="PF02518">
    <property type="entry name" value="HATPase_c"/>
    <property type="match status" value="1"/>
</dbReference>
<keyword evidence="4" id="KW-1003">Cell membrane</keyword>
<feature type="transmembrane region" description="Helical" evidence="14">
    <location>
        <begin position="20"/>
        <end position="44"/>
    </location>
</feature>
<dbReference type="RefSeq" id="WP_233696757.1">
    <property type="nucleotide sequence ID" value="NZ_JAJNBZ010000006.1"/>
</dbReference>
<dbReference type="SUPFAM" id="SSF47384">
    <property type="entry name" value="Homodimeric domain of signal transducing histidine kinase"/>
    <property type="match status" value="1"/>
</dbReference>
<dbReference type="CDD" id="cd00075">
    <property type="entry name" value="HATPase"/>
    <property type="match status" value="1"/>
</dbReference>
<evidence type="ECO:0000256" key="4">
    <source>
        <dbReference type="ARBA" id="ARBA00022475"/>
    </source>
</evidence>
<evidence type="ECO:0000256" key="10">
    <source>
        <dbReference type="ARBA" id="ARBA00022840"/>
    </source>
</evidence>
<dbReference type="Proteomes" id="UP001199916">
    <property type="component" value="Unassembled WGS sequence"/>
</dbReference>
<dbReference type="SMART" id="SM00304">
    <property type="entry name" value="HAMP"/>
    <property type="match status" value="1"/>
</dbReference>
<keyword evidence="10" id="KW-0067">ATP-binding</keyword>
<feature type="transmembrane region" description="Helical" evidence="14">
    <location>
        <begin position="199"/>
        <end position="221"/>
    </location>
</feature>
<comment type="subcellular location">
    <subcellularLocation>
        <location evidence="2">Cell membrane</location>
        <topology evidence="2">Multi-pass membrane protein</topology>
    </subcellularLocation>
</comment>
<feature type="domain" description="Histidine kinase" evidence="15">
    <location>
        <begin position="290"/>
        <end position="505"/>
    </location>
</feature>
<dbReference type="Pfam" id="PF00512">
    <property type="entry name" value="HisKA"/>
    <property type="match status" value="1"/>
</dbReference>
<dbReference type="PANTHER" id="PTHR45436">
    <property type="entry name" value="SENSOR HISTIDINE KINASE YKOH"/>
    <property type="match status" value="1"/>
</dbReference>
<reference evidence="17 18" key="1">
    <citation type="submission" date="2021-11" db="EMBL/GenBank/DDBJ databases">
        <title>Draft genome sequence of Paenibacillus profundus YoMME, a new Gram-positive bacteria with exoelectrogenic properties.</title>
        <authorList>
            <person name="Hubenova Y."/>
            <person name="Hubenova E."/>
            <person name="Manasiev Y."/>
            <person name="Peykov S."/>
            <person name="Mitov M."/>
        </authorList>
    </citation>
    <scope>NUCLEOTIDE SEQUENCE [LARGE SCALE GENOMIC DNA]</scope>
    <source>
        <strain evidence="17 18">YoMME</strain>
    </source>
</reference>
<keyword evidence="9 17" id="KW-0418">Kinase</keyword>
<evidence type="ECO:0000256" key="1">
    <source>
        <dbReference type="ARBA" id="ARBA00000085"/>
    </source>
</evidence>
<evidence type="ECO:0000256" key="12">
    <source>
        <dbReference type="ARBA" id="ARBA00023012"/>
    </source>
</evidence>
<dbReference type="PROSITE" id="PS50109">
    <property type="entry name" value="HIS_KIN"/>
    <property type="match status" value="1"/>
</dbReference>
<evidence type="ECO:0000256" key="14">
    <source>
        <dbReference type="SAM" id="Phobius"/>
    </source>
</evidence>
<dbReference type="Gene3D" id="6.10.340.10">
    <property type="match status" value="1"/>
</dbReference>
<dbReference type="SMART" id="SM00387">
    <property type="entry name" value="HATPase_c"/>
    <property type="match status" value="1"/>
</dbReference>
<dbReference type="PANTHER" id="PTHR45436:SF5">
    <property type="entry name" value="SENSOR HISTIDINE KINASE TRCS"/>
    <property type="match status" value="1"/>
</dbReference>
<dbReference type="Gene3D" id="1.10.287.130">
    <property type="match status" value="1"/>
</dbReference>
<dbReference type="SMART" id="SM00388">
    <property type="entry name" value="HisKA"/>
    <property type="match status" value="1"/>
</dbReference>
<comment type="catalytic activity">
    <reaction evidence="1">
        <text>ATP + protein L-histidine = ADP + protein N-phospho-L-histidine.</text>
        <dbReference type="EC" id="2.7.13.3"/>
    </reaction>
</comment>
<comment type="caution">
    <text evidence="17">The sequence shown here is derived from an EMBL/GenBank/DDBJ whole genome shotgun (WGS) entry which is preliminary data.</text>
</comment>
<evidence type="ECO:0000256" key="8">
    <source>
        <dbReference type="ARBA" id="ARBA00022741"/>
    </source>
</evidence>
<dbReference type="InterPro" id="IPR036097">
    <property type="entry name" value="HisK_dim/P_sf"/>
</dbReference>
<keyword evidence="12" id="KW-0902">Two-component regulatory system</keyword>
<sequence length="506" mass="56480">MIRLSKDGSKRRQLFGSLRWQLLSRSLLILAVLLVLIGLFQYVFMRQFTYQNKAESLRNQAMSIPPETWRQAGVPVPNKGYRGGWKAGRGWSQDGGTPPVVFMPGVSIAFIDKNGSYSVLSEWKSAGAAPRLSDEEYNSLLQSNPAPRREGLGYQVVRNAEGEEQIVVLHPIQISGMVKGIVQISAGTGPMKDELGRQLLIFIVLAVFALLAGLLTFLPVLKRTLHPLSNMVHAVENVNAGNLDERFNTIQGQQEIDRLAVSFNRMLERLRASFEAEKEAKEQMRQFVADASHELRTPLTSIHGFLEVLLRGASQQPEQLEKALHSMYGESERLNHLVRDLLLLAKLDRTPDIALTEGALDKLIQDMEPQLRLLAGSRHVEFELSDHVMCRFDTDKMKQVILNLFYNAVQHTEPESGIITLALTRTSDTVQLTVKDNGIGIDDKHISYVFDRFYRKDYSRTRKNGGAGLGLSISKSIVESHGGIIHVESEAGKGAAFMIMLPLSPN</sequence>
<dbReference type="CDD" id="cd06225">
    <property type="entry name" value="HAMP"/>
    <property type="match status" value="1"/>
</dbReference>
<evidence type="ECO:0000256" key="7">
    <source>
        <dbReference type="ARBA" id="ARBA00022692"/>
    </source>
</evidence>
<organism evidence="17 18">
    <name type="scientific">Paenibacillus profundus</name>
    <dbReference type="NCBI Taxonomy" id="1173085"/>
    <lineage>
        <taxon>Bacteria</taxon>
        <taxon>Bacillati</taxon>
        <taxon>Bacillota</taxon>
        <taxon>Bacilli</taxon>
        <taxon>Bacillales</taxon>
        <taxon>Paenibacillaceae</taxon>
        <taxon>Paenibacillus</taxon>
    </lineage>
</organism>
<name>A0ABS8YHN8_9BACL</name>
<dbReference type="InterPro" id="IPR004358">
    <property type="entry name" value="Sig_transdc_His_kin-like_C"/>
</dbReference>
<protein>
    <recommendedName>
        <fullName evidence="3">histidine kinase</fullName>
        <ecNumber evidence="3">2.7.13.3</ecNumber>
    </recommendedName>
</protein>
<dbReference type="EMBL" id="JAJNBZ010000006">
    <property type="protein sequence ID" value="MCE5169875.1"/>
    <property type="molecule type" value="Genomic_DNA"/>
</dbReference>
<evidence type="ECO:0000313" key="17">
    <source>
        <dbReference type="EMBL" id="MCE5169875.1"/>
    </source>
</evidence>
<dbReference type="Pfam" id="PF00672">
    <property type="entry name" value="HAMP"/>
    <property type="match status" value="1"/>
</dbReference>
<evidence type="ECO:0000256" key="11">
    <source>
        <dbReference type="ARBA" id="ARBA00022989"/>
    </source>
</evidence>
<keyword evidence="18" id="KW-1185">Reference proteome</keyword>
<dbReference type="PRINTS" id="PR00344">
    <property type="entry name" value="BCTRLSENSOR"/>
</dbReference>
<dbReference type="CDD" id="cd00082">
    <property type="entry name" value="HisKA"/>
    <property type="match status" value="1"/>
</dbReference>
<evidence type="ECO:0000256" key="13">
    <source>
        <dbReference type="ARBA" id="ARBA00023136"/>
    </source>
</evidence>
<evidence type="ECO:0000259" key="15">
    <source>
        <dbReference type="PROSITE" id="PS50109"/>
    </source>
</evidence>
<dbReference type="InterPro" id="IPR036890">
    <property type="entry name" value="HATPase_C_sf"/>
</dbReference>
<dbReference type="InterPro" id="IPR005467">
    <property type="entry name" value="His_kinase_dom"/>
</dbReference>
<feature type="domain" description="HAMP" evidence="16">
    <location>
        <begin position="222"/>
        <end position="275"/>
    </location>
</feature>
<dbReference type="SUPFAM" id="SSF55874">
    <property type="entry name" value="ATPase domain of HSP90 chaperone/DNA topoisomerase II/histidine kinase"/>
    <property type="match status" value="1"/>
</dbReference>
<evidence type="ECO:0000259" key="16">
    <source>
        <dbReference type="PROSITE" id="PS50885"/>
    </source>
</evidence>
<keyword evidence="13 14" id="KW-0472">Membrane</keyword>
<evidence type="ECO:0000256" key="9">
    <source>
        <dbReference type="ARBA" id="ARBA00022777"/>
    </source>
</evidence>
<proteinExistence type="predicted"/>
<keyword evidence="7 14" id="KW-0812">Transmembrane</keyword>
<gene>
    <name evidence="17" type="ORF">LQV63_11180</name>
</gene>
<evidence type="ECO:0000256" key="6">
    <source>
        <dbReference type="ARBA" id="ARBA00022679"/>
    </source>
</evidence>
<dbReference type="SUPFAM" id="SSF158472">
    <property type="entry name" value="HAMP domain-like"/>
    <property type="match status" value="1"/>
</dbReference>
<evidence type="ECO:0000313" key="18">
    <source>
        <dbReference type="Proteomes" id="UP001199916"/>
    </source>
</evidence>
<dbReference type="EC" id="2.7.13.3" evidence="3"/>
<dbReference type="InterPro" id="IPR003660">
    <property type="entry name" value="HAMP_dom"/>
</dbReference>
<keyword evidence="5" id="KW-0597">Phosphoprotein</keyword>
<dbReference type="InterPro" id="IPR050428">
    <property type="entry name" value="TCS_sensor_his_kinase"/>
</dbReference>
<dbReference type="InterPro" id="IPR003661">
    <property type="entry name" value="HisK_dim/P_dom"/>
</dbReference>
<keyword evidence="11 14" id="KW-1133">Transmembrane helix</keyword>
<accession>A0ABS8YHN8</accession>
<dbReference type="GO" id="GO:0016301">
    <property type="term" value="F:kinase activity"/>
    <property type="evidence" value="ECO:0007669"/>
    <property type="project" value="UniProtKB-KW"/>
</dbReference>
<dbReference type="PROSITE" id="PS50885">
    <property type="entry name" value="HAMP"/>
    <property type="match status" value="1"/>
</dbReference>
<dbReference type="InterPro" id="IPR003594">
    <property type="entry name" value="HATPase_dom"/>
</dbReference>